<organism evidence="2 3">
    <name type="scientific">Mycobacterium kansasii</name>
    <dbReference type="NCBI Taxonomy" id="1768"/>
    <lineage>
        <taxon>Bacteria</taxon>
        <taxon>Bacillati</taxon>
        <taxon>Actinomycetota</taxon>
        <taxon>Actinomycetes</taxon>
        <taxon>Mycobacteriales</taxon>
        <taxon>Mycobacteriaceae</taxon>
        <taxon>Mycobacterium</taxon>
    </lineage>
</organism>
<comment type="caution">
    <text evidence="2">The sequence shown here is derived from an EMBL/GenBank/DDBJ whole genome shotgun (WGS) entry which is preliminary data.</text>
</comment>
<evidence type="ECO:0008006" key="4">
    <source>
        <dbReference type="Google" id="ProtNLM"/>
    </source>
</evidence>
<evidence type="ECO:0000313" key="3">
    <source>
        <dbReference type="Proteomes" id="UP000188532"/>
    </source>
</evidence>
<gene>
    <name evidence="2" type="ORF">BZL29_4604</name>
</gene>
<dbReference type="InterPro" id="IPR007362">
    <property type="entry name" value="DUF429"/>
</dbReference>
<dbReference type="Proteomes" id="UP000188532">
    <property type="component" value="Unassembled WGS sequence"/>
</dbReference>
<feature type="compositionally biased region" description="Low complexity" evidence="1">
    <location>
        <begin position="343"/>
        <end position="363"/>
    </location>
</feature>
<dbReference type="Pfam" id="PF04250">
    <property type="entry name" value="DUF429"/>
    <property type="match status" value="1"/>
</dbReference>
<reference evidence="2 3" key="1">
    <citation type="submission" date="2017-02" db="EMBL/GenBank/DDBJ databases">
        <title>Complete genome sequences of Mycobacterium kansasii strains isolated from rhesus macaques.</title>
        <authorList>
            <person name="Panda A."/>
            <person name="Nagaraj S."/>
            <person name="Zhao X."/>
            <person name="Tettelin H."/>
            <person name="Detolla L.J."/>
        </authorList>
    </citation>
    <scope>NUCLEOTIDE SEQUENCE [LARGE SCALE GENOMIC DNA]</scope>
    <source>
        <strain evidence="2 3">11-3469</strain>
    </source>
</reference>
<protein>
    <recommendedName>
        <fullName evidence="4">GTP pyrophosphokinase</fullName>
    </recommendedName>
</protein>
<sequence>MYFAGVDLAWAGRNPTGVAVIDDDGVLVRVRAVRDDAEVLAALRPYTAGPCRVAFDAPLVVTNPSGQRPAETALNRDFRAFEAGAYPTNAGRPEFADGPRAARLSGALGLDMDPFSAGPRRAIEVYPHAATVALFRLSRTLKYKAKPGRSAEQLKSELLRLMDGIEGLEKTSPPLRVTGHADWLSLRRQVQAAVRKCELRRAEDPIDAVVCAYVARYAERRPSDITVYGDFATGYVVTPTLPAALHPDRPLVDRRKHIDEIDHGCQRGAARVAPFDQRGDHRTVDRADQGAHQFDAHGPAGSLDGLGNPSARWRRLRRMLSRNAGRRVQAICRSYRDISCSASPGPSTSPTSRSTSTSPVVSGPRRRRGSALTRARNCATSIIPMCSTARAIRSSRDEK</sequence>
<dbReference type="EMBL" id="MVBN01000004">
    <property type="protein sequence ID" value="OOK74697.1"/>
    <property type="molecule type" value="Genomic_DNA"/>
</dbReference>
<name>A0A1V3X6J6_MYCKA</name>
<dbReference type="AlphaFoldDB" id="A0A1V3X6J6"/>
<evidence type="ECO:0000256" key="1">
    <source>
        <dbReference type="SAM" id="MobiDB-lite"/>
    </source>
</evidence>
<feature type="region of interest" description="Disordered" evidence="1">
    <location>
        <begin position="339"/>
        <end position="374"/>
    </location>
</feature>
<accession>A0A1V3X6J6</accession>
<evidence type="ECO:0000313" key="2">
    <source>
        <dbReference type="EMBL" id="OOK74697.1"/>
    </source>
</evidence>
<proteinExistence type="predicted"/>